<sequence length="168" mass="18127">MSGTPLYLLTPGGLLKMVEISFAVPSLVLLSSLSFNDMSGQFEMQHGDLSLTMTIFAFATSSAILLMTIVNGSDDLPQMQLYRINYAVGTLLLSLNTFMFYVRYTTAASVSNSLVSADGCITPAAITGKELRNPSYAFYLCVGNTMAYALNLLYALRAQKTVAESPST</sequence>
<keyword evidence="2" id="KW-1185">Reference proteome</keyword>
<proteinExistence type="predicted"/>
<evidence type="ECO:0000313" key="2">
    <source>
        <dbReference type="Proteomes" id="UP000821845"/>
    </source>
</evidence>
<name>A0ACB7S0F2_HYAAI</name>
<accession>A0ACB7S0F2</accession>
<comment type="caution">
    <text evidence="1">The sequence shown here is derived from an EMBL/GenBank/DDBJ whole genome shotgun (WGS) entry which is preliminary data.</text>
</comment>
<dbReference type="Proteomes" id="UP000821845">
    <property type="component" value="Chromosome 7"/>
</dbReference>
<protein>
    <submittedName>
        <fullName evidence="1">Uncharacterized protein</fullName>
    </submittedName>
</protein>
<evidence type="ECO:0000313" key="1">
    <source>
        <dbReference type="EMBL" id="KAH6927138.1"/>
    </source>
</evidence>
<dbReference type="EMBL" id="CM023487">
    <property type="protein sequence ID" value="KAH6927138.1"/>
    <property type="molecule type" value="Genomic_DNA"/>
</dbReference>
<organism evidence="1 2">
    <name type="scientific">Hyalomma asiaticum</name>
    <name type="common">Tick</name>
    <dbReference type="NCBI Taxonomy" id="266040"/>
    <lineage>
        <taxon>Eukaryota</taxon>
        <taxon>Metazoa</taxon>
        <taxon>Ecdysozoa</taxon>
        <taxon>Arthropoda</taxon>
        <taxon>Chelicerata</taxon>
        <taxon>Arachnida</taxon>
        <taxon>Acari</taxon>
        <taxon>Parasitiformes</taxon>
        <taxon>Ixodida</taxon>
        <taxon>Ixodoidea</taxon>
        <taxon>Ixodidae</taxon>
        <taxon>Hyalomminae</taxon>
        <taxon>Hyalomma</taxon>
    </lineage>
</organism>
<reference evidence="1" key="1">
    <citation type="submission" date="2020-05" db="EMBL/GenBank/DDBJ databases">
        <title>Large-scale comparative analyses of tick genomes elucidate their genetic diversity and vector capacities.</title>
        <authorList>
            <person name="Jia N."/>
            <person name="Wang J."/>
            <person name="Shi W."/>
            <person name="Du L."/>
            <person name="Sun Y."/>
            <person name="Zhan W."/>
            <person name="Jiang J."/>
            <person name="Wang Q."/>
            <person name="Zhang B."/>
            <person name="Ji P."/>
            <person name="Sakyi L.B."/>
            <person name="Cui X."/>
            <person name="Yuan T."/>
            <person name="Jiang B."/>
            <person name="Yang W."/>
            <person name="Lam T.T.-Y."/>
            <person name="Chang Q."/>
            <person name="Ding S."/>
            <person name="Wang X."/>
            <person name="Zhu J."/>
            <person name="Ruan X."/>
            <person name="Zhao L."/>
            <person name="Wei J."/>
            <person name="Que T."/>
            <person name="Du C."/>
            <person name="Cheng J."/>
            <person name="Dai P."/>
            <person name="Han X."/>
            <person name="Huang E."/>
            <person name="Gao Y."/>
            <person name="Liu J."/>
            <person name="Shao H."/>
            <person name="Ye R."/>
            <person name="Li L."/>
            <person name="Wei W."/>
            <person name="Wang X."/>
            <person name="Wang C."/>
            <person name="Yang T."/>
            <person name="Huo Q."/>
            <person name="Li W."/>
            <person name="Guo W."/>
            <person name="Chen H."/>
            <person name="Zhou L."/>
            <person name="Ni X."/>
            <person name="Tian J."/>
            <person name="Zhou Y."/>
            <person name="Sheng Y."/>
            <person name="Liu T."/>
            <person name="Pan Y."/>
            <person name="Xia L."/>
            <person name="Li J."/>
            <person name="Zhao F."/>
            <person name="Cao W."/>
        </authorList>
    </citation>
    <scope>NUCLEOTIDE SEQUENCE</scope>
    <source>
        <strain evidence="1">Hyas-2018</strain>
    </source>
</reference>
<gene>
    <name evidence="1" type="ORF">HPB50_027454</name>
</gene>